<dbReference type="Pfam" id="PF01596">
    <property type="entry name" value="Methyltransf_3"/>
    <property type="match status" value="1"/>
</dbReference>
<proteinExistence type="inferred from homology"/>
<evidence type="ECO:0000256" key="1">
    <source>
        <dbReference type="ARBA" id="ARBA00022603"/>
    </source>
</evidence>
<evidence type="ECO:0000256" key="3">
    <source>
        <dbReference type="ARBA" id="ARBA00022691"/>
    </source>
</evidence>
<dbReference type="Gene3D" id="3.40.50.150">
    <property type="entry name" value="Vaccinia Virus protein VP39"/>
    <property type="match status" value="1"/>
</dbReference>
<comment type="caution">
    <text evidence="6">The sequence shown here is derived from an EMBL/GenBank/DDBJ whole genome shotgun (WGS) entry which is preliminary data.</text>
</comment>
<protein>
    <recommendedName>
        <fullName evidence="8">O-methyltransferase</fullName>
    </recommendedName>
</protein>
<feature type="chain" id="PRO_5046693845" description="O-methyltransferase" evidence="5">
    <location>
        <begin position="21"/>
        <end position="636"/>
    </location>
</feature>
<sequence>MHAIKTIVAFMAAAAHVVSGSAPPMPLKLTVENRCDFSISSWLLSNVSQKWSVGKTESKTWNFELGEKDRDLVELEMLGNSESHLKEDDDPRSNSTLKPFRAGVYFNVMPLEESHPTYTKPVERPLYYGLANLSGRRLLKSGHINLEDSESKCPEIYTQTGLEKDAQVDETCNTTAPHFTLYREGARGVRFIQFSSKSDDRHHLRRGQVRVRVRDDGHGVVSPSRRYITITGSHAARRPGTSAGLALTAMGARRESRPLFSRSPRYRKRGGRPAGHAHAHASLAAAAAARQPYLALQLKARAPAAARPGMGGPWMDGCNFRRRDATGARGREIGIQEVVVAGPCHVRQVTSVPCVRRKEARLKRDGATSPSLIKHHLFLLKEALKRQPIMKEGGTPLYATPALGDVVTDYARAHSSALPKHIVDYHADASGKRDDSEMLSSNFQSQLQLLLANSIGAKQILEIGVYVGYSAMVWSHAVGPDGTVTGLEFDPELAKIAGDALAAHDITNVNIVVGNAAETLPKLPAPPGSYDLVFLDADKTGYSNYLSVLLARSKPTAPPAERLLRPGALIIADNVLRRGHVADPSLGAPTSARNRDAWDEHIAAVRRFNDECVAEPRLETVLLPLWDGVSIMRLRD</sequence>
<dbReference type="PROSITE" id="PS51682">
    <property type="entry name" value="SAM_OMT_I"/>
    <property type="match status" value="1"/>
</dbReference>
<dbReference type="Proteomes" id="UP001287286">
    <property type="component" value="Unassembled WGS sequence"/>
</dbReference>
<name>A0ABR0BKT8_PURLI</name>
<keyword evidence="2" id="KW-0808">Transferase</keyword>
<reference evidence="6 7" key="1">
    <citation type="journal article" date="2024" name="Microbiol. Resour. Announc.">
        <title>Genome annotations for the ascomycete fungi Trichoderma harzianum, Trichoderma aggressivum, and Purpureocillium lilacinum.</title>
        <authorList>
            <person name="Beijen E.P.W."/>
            <person name="Ohm R.A."/>
        </authorList>
    </citation>
    <scope>NUCLEOTIDE SEQUENCE [LARGE SCALE GENOMIC DNA]</scope>
    <source>
        <strain evidence="6 7">CBS 150709</strain>
    </source>
</reference>
<evidence type="ECO:0000256" key="2">
    <source>
        <dbReference type="ARBA" id="ARBA00022679"/>
    </source>
</evidence>
<keyword evidence="5" id="KW-0732">Signal</keyword>
<dbReference type="CDD" id="cd02440">
    <property type="entry name" value="AdoMet_MTases"/>
    <property type="match status" value="1"/>
</dbReference>
<dbReference type="InterPro" id="IPR029063">
    <property type="entry name" value="SAM-dependent_MTases_sf"/>
</dbReference>
<dbReference type="PANTHER" id="PTHR10509:SF14">
    <property type="entry name" value="CAFFEOYL-COA O-METHYLTRANSFERASE 3-RELATED"/>
    <property type="match status" value="1"/>
</dbReference>
<organism evidence="6 7">
    <name type="scientific">Purpureocillium lilacinum</name>
    <name type="common">Paecilomyces lilacinus</name>
    <dbReference type="NCBI Taxonomy" id="33203"/>
    <lineage>
        <taxon>Eukaryota</taxon>
        <taxon>Fungi</taxon>
        <taxon>Dikarya</taxon>
        <taxon>Ascomycota</taxon>
        <taxon>Pezizomycotina</taxon>
        <taxon>Sordariomycetes</taxon>
        <taxon>Hypocreomycetidae</taxon>
        <taxon>Hypocreales</taxon>
        <taxon>Ophiocordycipitaceae</taxon>
        <taxon>Purpureocillium</taxon>
    </lineage>
</organism>
<evidence type="ECO:0000256" key="5">
    <source>
        <dbReference type="SAM" id="SignalP"/>
    </source>
</evidence>
<feature type="signal peptide" evidence="5">
    <location>
        <begin position="1"/>
        <end position="20"/>
    </location>
</feature>
<evidence type="ECO:0000313" key="7">
    <source>
        <dbReference type="Proteomes" id="UP001287286"/>
    </source>
</evidence>
<keyword evidence="1" id="KW-0489">Methyltransferase</keyword>
<dbReference type="InterPro" id="IPR050362">
    <property type="entry name" value="Cation-dep_OMT"/>
</dbReference>
<dbReference type="PANTHER" id="PTHR10509">
    <property type="entry name" value="O-METHYLTRANSFERASE-RELATED"/>
    <property type="match status" value="1"/>
</dbReference>
<dbReference type="SUPFAM" id="SSF53335">
    <property type="entry name" value="S-adenosyl-L-methionine-dependent methyltransferases"/>
    <property type="match status" value="1"/>
</dbReference>
<accession>A0ABR0BKT8</accession>
<keyword evidence="3" id="KW-0949">S-adenosyl-L-methionine</keyword>
<comment type="similarity">
    <text evidence="4">Belongs to the class I-like SAM-binding methyltransferase superfamily. Cation-dependent O-methyltransferase family.</text>
</comment>
<evidence type="ECO:0000313" key="6">
    <source>
        <dbReference type="EMBL" id="KAK4082635.1"/>
    </source>
</evidence>
<dbReference type="InterPro" id="IPR002935">
    <property type="entry name" value="SAM_O-MeTrfase"/>
</dbReference>
<evidence type="ECO:0008006" key="8">
    <source>
        <dbReference type="Google" id="ProtNLM"/>
    </source>
</evidence>
<keyword evidence="7" id="KW-1185">Reference proteome</keyword>
<gene>
    <name evidence="6" type="ORF">Purlil1_11055</name>
</gene>
<dbReference type="EMBL" id="JAWRVI010000062">
    <property type="protein sequence ID" value="KAK4082635.1"/>
    <property type="molecule type" value="Genomic_DNA"/>
</dbReference>
<evidence type="ECO:0000256" key="4">
    <source>
        <dbReference type="ARBA" id="ARBA00023453"/>
    </source>
</evidence>